<dbReference type="PROSITE" id="PS51755">
    <property type="entry name" value="OMPR_PHOB"/>
    <property type="match status" value="1"/>
</dbReference>
<dbReference type="AlphaFoldDB" id="A0A1Y2P3Y0"/>
<keyword evidence="2" id="KW-0902">Two-component regulatory system</keyword>
<reference evidence="9 10" key="1">
    <citation type="submission" date="2016-09" db="EMBL/GenBank/DDBJ databases">
        <title>Streptomyces fradiae DSM40063, a candidate organism with high potential of specific P450 cytochromes.</title>
        <authorList>
            <person name="Grumaz C."/>
            <person name="Vainshtein Y."/>
            <person name="Kirstahler P."/>
            <person name="Sohn K."/>
        </authorList>
    </citation>
    <scope>NUCLEOTIDE SEQUENCE [LARGE SCALE GENOMIC DNA]</scope>
    <source>
        <strain evidence="9 10">DSM 40063</strain>
    </source>
</reference>
<dbReference type="Proteomes" id="UP000194318">
    <property type="component" value="Unassembled WGS sequence"/>
</dbReference>
<accession>A0A1Y2P3Y0</accession>
<dbReference type="Pfam" id="PF00486">
    <property type="entry name" value="Trans_reg_C"/>
    <property type="match status" value="1"/>
</dbReference>
<dbReference type="InterPro" id="IPR016032">
    <property type="entry name" value="Sig_transdc_resp-reg_C-effctor"/>
</dbReference>
<feature type="domain" description="OmpR/PhoB-type" evidence="8">
    <location>
        <begin position="74"/>
        <end position="171"/>
    </location>
</feature>
<dbReference type="EMBL" id="MIFZ01000043">
    <property type="protein sequence ID" value="OSY53937.1"/>
    <property type="molecule type" value="Genomic_DNA"/>
</dbReference>
<evidence type="ECO:0000256" key="7">
    <source>
        <dbReference type="SAM" id="MobiDB-lite"/>
    </source>
</evidence>
<evidence type="ECO:0000256" key="2">
    <source>
        <dbReference type="ARBA" id="ARBA00023012"/>
    </source>
</evidence>
<protein>
    <submittedName>
        <fullName evidence="9">Putative transcriptional regulatory protein TcrX</fullName>
    </submittedName>
</protein>
<evidence type="ECO:0000256" key="3">
    <source>
        <dbReference type="ARBA" id="ARBA00023015"/>
    </source>
</evidence>
<dbReference type="GO" id="GO:0032993">
    <property type="term" value="C:protein-DNA complex"/>
    <property type="evidence" value="ECO:0007669"/>
    <property type="project" value="TreeGrafter"/>
</dbReference>
<evidence type="ECO:0000256" key="4">
    <source>
        <dbReference type="ARBA" id="ARBA00023125"/>
    </source>
</evidence>
<dbReference type="Gene3D" id="1.10.10.10">
    <property type="entry name" value="Winged helix-like DNA-binding domain superfamily/Winged helix DNA-binding domain"/>
    <property type="match status" value="1"/>
</dbReference>
<evidence type="ECO:0000256" key="1">
    <source>
        <dbReference type="ARBA" id="ARBA00022553"/>
    </source>
</evidence>
<organism evidence="9 10">
    <name type="scientific">Streptomyces fradiae ATCC 10745 = DSM 40063</name>
    <dbReference type="NCBI Taxonomy" id="1319510"/>
    <lineage>
        <taxon>Bacteria</taxon>
        <taxon>Bacillati</taxon>
        <taxon>Actinomycetota</taxon>
        <taxon>Actinomycetes</taxon>
        <taxon>Kitasatosporales</taxon>
        <taxon>Streptomycetaceae</taxon>
        <taxon>Streptomyces</taxon>
    </lineage>
</organism>
<dbReference type="CDD" id="cd00383">
    <property type="entry name" value="trans_reg_C"/>
    <property type="match status" value="1"/>
</dbReference>
<dbReference type="SMART" id="SM00862">
    <property type="entry name" value="Trans_reg_C"/>
    <property type="match status" value="1"/>
</dbReference>
<dbReference type="GO" id="GO:0005829">
    <property type="term" value="C:cytosol"/>
    <property type="evidence" value="ECO:0007669"/>
    <property type="project" value="TreeGrafter"/>
</dbReference>
<dbReference type="GO" id="GO:0000156">
    <property type="term" value="F:phosphorelay response regulator activity"/>
    <property type="evidence" value="ECO:0007669"/>
    <property type="project" value="TreeGrafter"/>
</dbReference>
<dbReference type="GO" id="GO:0006355">
    <property type="term" value="P:regulation of DNA-templated transcription"/>
    <property type="evidence" value="ECO:0007669"/>
    <property type="project" value="InterPro"/>
</dbReference>
<keyword evidence="1" id="KW-0597">Phosphoprotein</keyword>
<evidence type="ECO:0000313" key="10">
    <source>
        <dbReference type="Proteomes" id="UP000194318"/>
    </source>
</evidence>
<keyword evidence="3" id="KW-0805">Transcription regulation</keyword>
<gene>
    <name evidence="9" type="primary">tcrX</name>
    <name evidence="9" type="ORF">BG846_00353</name>
</gene>
<dbReference type="FunFam" id="1.10.10.10:FF:000005">
    <property type="entry name" value="Two-component system response regulator"/>
    <property type="match status" value="1"/>
</dbReference>
<evidence type="ECO:0000313" key="9">
    <source>
        <dbReference type="EMBL" id="OSY53937.1"/>
    </source>
</evidence>
<dbReference type="GO" id="GO:0000976">
    <property type="term" value="F:transcription cis-regulatory region binding"/>
    <property type="evidence" value="ECO:0007669"/>
    <property type="project" value="TreeGrafter"/>
</dbReference>
<keyword evidence="5" id="KW-0804">Transcription</keyword>
<dbReference type="InterPro" id="IPR001867">
    <property type="entry name" value="OmpR/PhoB-type_DNA-bd"/>
</dbReference>
<name>A0A1Y2P3Y0_STRFR</name>
<feature type="region of interest" description="Disordered" evidence="7">
    <location>
        <begin position="1"/>
        <end position="69"/>
    </location>
</feature>
<feature type="DNA-binding region" description="OmpR/PhoB-type" evidence="6">
    <location>
        <begin position="74"/>
        <end position="171"/>
    </location>
</feature>
<dbReference type="InterPro" id="IPR039420">
    <property type="entry name" value="WalR-like"/>
</dbReference>
<dbReference type="SUPFAM" id="SSF46894">
    <property type="entry name" value="C-terminal effector domain of the bipartite response regulators"/>
    <property type="match status" value="1"/>
</dbReference>
<dbReference type="PANTHER" id="PTHR48111">
    <property type="entry name" value="REGULATOR OF RPOS"/>
    <property type="match status" value="1"/>
</dbReference>
<dbReference type="InterPro" id="IPR036388">
    <property type="entry name" value="WH-like_DNA-bd_sf"/>
</dbReference>
<evidence type="ECO:0000256" key="6">
    <source>
        <dbReference type="PROSITE-ProRule" id="PRU01091"/>
    </source>
</evidence>
<dbReference type="PANTHER" id="PTHR48111:SF28">
    <property type="entry name" value="TRANSCRIPTIONAL REGULATORY PROTEIN TCRX-RELATED"/>
    <property type="match status" value="1"/>
</dbReference>
<sequence>MTLSTPRPRALTSRASTSGVRSGTLVRSGARVSHPGRAGSDTRAGSGDGPVLPVVRPRPDPAARPTVRPRSRAQAVLVVGDLVLDEGSREVTRAGEAVRLTATEFALLRYLMRHPGRVLSKARILDRVWAYDFGGRDNVVEQYISYLRRKIDVGRPPLIHTRRGAGYLIKPPA</sequence>
<proteinExistence type="predicted"/>
<keyword evidence="4 6" id="KW-0238">DNA-binding</keyword>
<evidence type="ECO:0000256" key="5">
    <source>
        <dbReference type="ARBA" id="ARBA00023163"/>
    </source>
</evidence>
<comment type="caution">
    <text evidence="9">The sequence shown here is derived from an EMBL/GenBank/DDBJ whole genome shotgun (WGS) entry which is preliminary data.</text>
</comment>
<evidence type="ECO:0000259" key="8">
    <source>
        <dbReference type="PROSITE" id="PS51755"/>
    </source>
</evidence>